<dbReference type="EMBL" id="SOHE01000068">
    <property type="protein sequence ID" value="TFD47076.1"/>
    <property type="molecule type" value="Genomic_DNA"/>
</dbReference>
<dbReference type="AlphaFoldDB" id="A0A4R8ZVF6"/>
<dbReference type="GO" id="GO:0003677">
    <property type="term" value="F:DNA binding"/>
    <property type="evidence" value="ECO:0007669"/>
    <property type="project" value="InterPro"/>
</dbReference>
<sequence>MRRWPEGPICSGCFANAMEIYGICDGCGTDRLLPGIGPDGQRWCTDCGGGLGDYTCTRCGREGWREHAGICGWCVLRDQVDELLDDGTGRVRVELTPLAALIVSMKRPRSGIRWLTRPGPCGILRALARGEVPLTHEGVHSLPPLKSSIYIRDLMVTAGILPPVDKFMFLFEQWWPAWLDTITDPEHRATLRLFLTWHYLRVFRAKIAARGELGYGLPQLARARLRLTAAFLNDLASRGRTLAETTQADLDRLFAQSSPHQRNALRPFLRWAMNTRRMPQLDLPPQQERPVTLVTQRQRIQLIRRIHDGDGMELTDRVLALLVLLYAQPLARIQQLTVTDIATGDDGHLHIRLGDPPTPVPAPFDQVIRQHVTARRNQMTAANTTSPWLFPGRASGQPMHTTSLRLRLHNLGIPNLTNRSRAIREMLRQAPPIIIAGMLGYSATGAEKIAAEYGTHWQHYVGLDRQPRRPPRLTE</sequence>
<proteinExistence type="predicted"/>
<evidence type="ECO:0000313" key="2">
    <source>
        <dbReference type="Proteomes" id="UP000297447"/>
    </source>
</evidence>
<protein>
    <submittedName>
        <fullName evidence="1">Uncharacterized protein</fullName>
    </submittedName>
</protein>
<accession>A0A4R8ZVF6</accession>
<organism evidence="1 2">
    <name type="scientific">Cryobacterium frigoriphilum</name>
    <dbReference type="NCBI Taxonomy" id="1259150"/>
    <lineage>
        <taxon>Bacteria</taxon>
        <taxon>Bacillati</taxon>
        <taxon>Actinomycetota</taxon>
        <taxon>Actinomycetes</taxon>
        <taxon>Micrococcales</taxon>
        <taxon>Microbacteriaceae</taxon>
        <taxon>Cryobacterium</taxon>
    </lineage>
</organism>
<gene>
    <name evidence="1" type="ORF">E3T55_15855</name>
</gene>
<dbReference type="SUPFAM" id="SSF56349">
    <property type="entry name" value="DNA breaking-rejoining enzymes"/>
    <property type="match status" value="1"/>
</dbReference>
<name>A0A4R8ZVF6_9MICO</name>
<dbReference type="InterPro" id="IPR011010">
    <property type="entry name" value="DNA_brk_join_enz"/>
</dbReference>
<dbReference type="OrthoDB" id="3405537at2"/>
<reference evidence="1 2" key="1">
    <citation type="submission" date="2019-03" db="EMBL/GenBank/DDBJ databases">
        <title>Genomics of glacier-inhabiting Cryobacterium strains.</title>
        <authorList>
            <person name="Liu Q."/>
            <person name="Xin Y.-H."/>
        </authorList>
    </citation>
    <scope>NUCLEOTIDE SEQUENCE [LARGE SCALE GENOMIC DNA]</scope>
    <source>
        <strain evidence="1 2">Hh14</strain>
    </source>
</reference>
<comment type="caution">
    <text evidence="1">The sequence shown here is derived from an EMBL/GenBank/DDBJ whole genome shotgun (WGS) entry which is preliminary data.</text>
</comment>
<keyword evidence="2" id="KW-1185">Reference proteome</keyword>
<evidence type="ECO:0000313" key="1">
    <source>
        <dbReference type="EMBL" id="TFD47076.1"/>
    </source>
</evidence>
<dbReference type="Proteomes" id="UP000297447">
    <property type="component" value="Unassembled WGS sequence"/>
</dbReference>